<evidence type="ECO:0000256" key="1">
    <source>
        <dbReference type="SAM" id="MobiDB-lite"/>
    </source>
</evidence>
<comment type="caution">
    <text evidence="2">The sequence shown here is derived from an EMBL/GenBank/DDBJ whole genome shotgun (WGS) entry which is preliminary data.</text>
</comment>
<sequence length="202" mass="21868">MTGPPTPPPSSAVEIEDAARTVLPPPAAGAPPADTVNATPAATQAVTEEIQPPIVSQSAQSTTYELLFRSISDMARSGSLWELVEVAERGDLSGDFQADPSRLLLIAPLVLSYLILDELPPARQVLTRLPDGLLSFPLSQGLFQLLASTSERKYSDIYRRAEELHQYVLRATFGNPEFSQILAGMITSFIGKFPAPLRSVMY</sequence>
<dbReference type="OMA" id="LASEKQW"/>
<dbReference type="STRING" id="5643.A0A060SMD5"/>
<evidence type="ECO:0000313" key="2">
    <source>
        <dbReference type="EMBL" id="CDO73588.1"/>
    </source>
</evidence>
<dbReference type="EMBL" id="CCBP010000122">
    <property type="protein sequence ID" value="CDO73588.1"/>
    <property type="molecule type" value="Genomic_DNA"/>
</dbReference>
<dbReference type="OrthoDB" id="5351233at2759"/>
<dbReference type="Proteomes" id="UP000029665">
    <property type="component" value="Unassembled WGS sequence"/>
</dbReference>
<evidence type="ECO:0000313" key="3">
    <source>
        <dbReference type="Proteomes" id="UP000029665"/>
    </source>
</evidence>
<name>A0A060SMD5_PYCCI</name>
<dbReference type="AlphaFoldDB" id="A0A060SMD5"/>
<dbReference type="HOGENOM" id="CLU_094291_0_0_1"/>
<organism evidence="2 3">
    <name type="scientific">Pycnoporus cinnabarinus</name>
    <name type="common">Cinnabar-red polypore</name>
    <name type="synonym">Trametes cinnabarina</name>
    <dbReference type="NCBI Taxonomy" id="5643"/>
    <lineage>
        <taxon>Eukaryota</taxon>
        <taxon>Fungi</taxon>
        <taxon>Dikarya</taxon>
        <taxon>Basidiomycota</taxon>
        <taxon>Agaricomycotina</taxon>
        <taxon>Agaricomycetes</taxon>
        <taxon>Polyporales</taxon>
        <taxon>Polyporaceae</taxon>
        <taxon>Trametes</taxon>
    </lineage>
</organism>
<reference evidence="2" key="1">
    <citation type="submission" date="2014-01" db="EMBL/GenBank/DDBJ databases">
        <title>The genome of the white-rot fungus Pycnoporus cinnabarinus: a basidiomycete model with a versatile arsenal for lignocellulosic biomass breakdown.</title>
        <authorList>
            <person name="Levasseur A."/>
            <person name="Lomascolo A."/>
            <person name="Ruiz-Duenas F.J."/>
            <person name="Uzan E."/>
            <person name="Piumi F."/>
            <person name="Kues U."/>
            <person name="Ram A.F.J."/>
            <person name="Murat C."/>
            <person name="Haon M."/>
            <person name="Benoit I."/>
            <person name="Arfi Y."/>
            <person name="Chevret D."/>
            <person name="Drula E."/>
            <person name="Kwon M.J."/>
            <person name="Gouret P."/>
            <person name="Lesage-Meessen L."/>
            <person name="Lombard V."/>
            <person name="Mariette J."/>
            <person name="Noirot C."/>
            <person name="Park J."/>
            <person name="Patyshakuliyeva A."/>
            <person name="Wieneger R.A.B."/>
            <person name="Wosten H.A.B."/>
            <person name="Martin F."/>
            <person name="Coutinho P.M."/>
            <person name="de Vries R."/>
            <person name="Martinez A.T."/>
            <person name="Klopp C."/>
            <person name="Pontarotti P."/>
            <person name="Henrissat B."/>
            <person name="Record E."/>
        </authorList>
    </citation>
    <scope>NUCLEOTIDE SEQUENCE [LARGE SCALE GENOMIC DNA]</scope>
    <source>
        <strain evidence="2">BRFM137</strain>
    </source>
</reference>
<proteinExistence type="predicted"/>
<accession>A0A060SMD5</accession>
<feature type="region of interest" description="Disordered" evidence="1">
    <location>
        <begin position="1"/>
        <end position="37"/>
    </location>
</feature>
<protein>
    <submittedName>
        <fullName evidence="2">Uncharacterized protein</fullName>
    </submittedName>
</protein>
<keyword evidence="3" id="KW-1185">Reference proteome</keyword>
<feature type="compositionally biased region" description="Pro residues" evidence="1">
    <location>
        <begin position="1"/>
        <end position="10"/>
    </location>
</feature>
<gene>
    <name evidence="2" type="ORF">BN946_scf185014.g58</name>
</gene>